<protein>
    <submittedName>
        <fullName evidence="1">Uncharacterized protein</fullName>
    </submittedName>
</protein>
<reference evidence="1 2" key="2">
    <citation type="submission" date="2018-03" db="EMBL/GenBank/DDBJ databases">
        <authorList>
            <person name="Keele B.F."/>
        </authorList>
    </citation>
    <scope>NUCLEOTIDE SEQUENCE [LARGE SCALE GENOMIC DNA]</scope>
    <source>
        <strain evidence="1 2">CCALA 016</strain>
    </source>
</reference>
<dbReference type="EMBL" id="PXOH01000050">
    <property type="protein sequence ID" value="PSF31064.1"/>
    <property type="molecule type" value="Genomic_DNA"/>
</dbReference>
<proteinExistence type="predicted"/>
<dbReference type="RefSeq" id="WP_146136578.1">
    <property type="nucleotide sequence ID" value="NZ_PXOH01000050.1"/>
</dbReference>
<name>A0A2T1LR85_9CHRO</name>
<keyword evidence="2" id="KW-1185">Reference proteome</keyword>
<reference evidence="1 2" key="1">
    <citation type="submission" date="2018-03" db="EMBL/GenBank/DDBJ databases">
        <title>The ancient ancestry and fast evolution of plastids.</title>
        <authorList>
            <person name="Moore K.R."/>
            <person name="Magnabosco C."/>
            <person name="Momper L."/>
            <person name="Gold D.A."/>
            <person name="Bosak T."/>
            <person name="Fournier G.P."/>
        </authorList>
    </citation>
    <scope>NUCLEOTIDE SEQUENCE [LARGE SCALE GENOMIC DNA]</scope>
    <source>
        <strain evidence="1 2">CCALA 016</strain>
    </source>
</reference>
<sequence length="94" mass="11182">MRRKTQSKEMCCRVNAINKRLKTLAEVENALKVLVQRKKSITIANLSNLSGISKTWFYDEEELREIFRGRISEESIQKLFNYLKQQKIMSTWKI</sequence>
<evidence type="ECO:0000313" key="1">
    <source>
        <dbReference type="EMBL" id="PSF31064.1"/>
    </source>
</evidence>
<evidence type="ECO:0000313" key="2">
    <source>
        <dbReference type="Proteomes" id="UP000239001"/>
    </source>
</evidence>
<dbReference type="AlphaFoldDB" id="A0A2T1LR85"/>
<dbReference type="Proteomes" id="UP000239001">
    <property type="component" value="Unassembled WGS sequence"/>
</dbReference>
<gene>
    <name evidence="1" type="ORF">C7H19_23350</name>
</gene>
<organism evidence="1 2">
    <name type="scientific">Aphanothece hegewaldii CCALA 016</name>
    <dbReference type="NCBI Taxonomy" id="2107694"/>
    <lineage>
        <taxon>Bacteria</taxon>
        <taxon>Bacillati</taxon>
        <taxon>Cyanobacteriota</taxon>
        <taxon>Cyanophyceae</taxon>
        <taxon>Oscillatoriophycideae</taxon>
        <taxon>Chroococcales</taxon>
        <taxon>Aphanothecaceae</taxon>
        <taxon>Aphanothece</taxon>
    </lineage>
</organism>
<accession>A0A2T1LR85</accession>
<comment type="caution">
    <text evidence="1">The sequence shown here is derived from an EMBL/GenBank/DDBJ whole genome shotgun (WGS) entry which is preliminary data.</text>
</comment>